<keyword evidence="1" id="KW-1133">Transmembrane helix</keyword>
<feature type="transmembrane region" description="Helical" evidence="1">
    <location>
        <begin position="41"/>
        <end position="59"/>
    </location>
</feature>
<proteinExistence type="predicted"/>
<protein>
    <recommendedName>
        <fullName evidence="3">Phosphatidic acid phosphatase type 2/haloperoxidase domain-containing protein</fullName>
    </recommendedName>
</protein>
<dbReference type="AlphaFoldDB" id="A0A6C0CGY4"/>
<feature type="transmembrane region" description="Helical" evidence="1">
    <location>
        <begin position="12"/>
        <end position="29"/>
    </location>
</feature>
<organism evidence="2">
    <name type="scientific">viral metagenome</name>
    <dbReference type="NCBI Taxonomy" id="1070528"/>
    <lineage>
        <taxon>unclassified sequences</taxon>
        <taxon>metagenomes</taxon>
        <taxon>organismal metagenomes</taxon>
    </lineage>
</organism>
<evidence type="ECO:0000256" key="1">
    <source>
        <dbReference type="SAM" id="Phobius"/>
    </source>
</evidence>
<evidence type="ECO:0000313" key="2">
    <source>
        <dbReference type="EMBL" id="QHT02825.1"/>
    </source>
</evidence>
<sequence length="61" mass="6994">MATYLILTNKLRDSTIVIIVIALLLPLFMKYYSKEHSLKQLFIGGLIGLLFGYYLPAFIKI</sequence>
<evidence type="ECO:0008006" key="3">
    <source>
        <dbReference type="Google" id="ProtNLM"/>
    </source>
</evidence>
<name>A0A6C0CGY4_9ZZZZ</name>
<keyword evidence="1" id="KW-0472">Membrane</keyword>
<keyword evidence="1" id="KW-0812">Transmembrane</keyword>
<reference evidence="2" key="1">
    <citation type="journal article" date="2020" name="Nature">
        <title>Giant virus diversity and host interactions through global metagenomics.</title>
        <authorList>
            <person name="Schulz F."/>
            <person name="Roux S."/>
            <person name="Paez-Espino D."/>
            <person name="Jungbluth S."/>
            <person name="Walsh D.A."/>
            <person name="Denef V.J."/>
            <person name="McMahon K.D."/>
            <person name="Konstantinidis K.T."/>
            <person name="Eloe-Fadrosh E.A."/>
            <person name="Kyrpides N.C."/>
            <person name="Woyke T."/>
        </authorList>
    </citation>
    <scope>NUCLEOTIDE SEQUENCE</scope>
    <source>
        <strain evidence="2">GVMAG-M-3300020595-32</strain>
    </source>
</reference>
<accession>A0A6C0CGY4</accession>
<dbReference type="EMBL" id="MN739402">
    <property type="protein sequence ID" value="QHT02825.1"/>
    <property type="molecule type" value="Genomic_DNA"/>
</dbReference>